<dbReference type="InterPro" id="IPR021812">
    <property type="entry name" value="DUF3391"/>
</dbReference>
<dbReference type="OrthoDB" id="9764808at2"/>
<dbReference type="GO" id="GO:0008081">
    <property type="term" value="F:phosphoric diester hydrolase activity"/>
    <property type="evidence" value="ECO:0007669"/>
    <property type="project" value="UniProtKB-ARBA"/>
</dbReference>
<sequence>MLEYLKKIDSAQLRPGMYVHDLSCDWMTHPFVRNRFVVGADEIRKIVDAGIHDVVIDTRRGGDVPQAPGVEQAAAAVETAVQEIAREAPVRTSYRDEYERAVKIRDQAVNVVRDVMADVRLGKAVAIGQVTPVVQDITESILRNPGALLGLLRIKNKDDYTFLHSVSVCTLLVAFCHHRGMDAETVRQAGIGGLLHDAGKAAIPLEILNKPGKLTDEEFAVIRTHPQVGHDLLKQSGMVGPIPLDIALHHHERCDGTGYPRRLRDEQISDLAQMAAIVDVYDALTSERCYHEAMPAALALRKLYEWSKFHFRPALVQDFMRCIGIYPAGTLVQLASGRLGVVYEPNPGKPLLPKVNVFFNIRTNVYIRPEVVDLALPRFAESERIVSHESPKKWNVEPLRFMPA</sequence>
<dbReference type="PROSITE" id="PS51832">
    <property type="entry name" value="HD_GYP"/>
    <property type="match status" value="1"/>
</dbReference>
<feature type="domain" description="HD-GYP" evidence="1">
    <location>
        <begin position="139"/>
        <end position="335"/>
    </location>
</feature>
<dbReference type="SMART" id="SM00471">
    <property type="entry name" value="HDc"/>
    <property type="match status" value="1"/>
</dbReference>
<dbReference type="InterPro" id="IPR037522">
    <property type="entry name" value="HD_GYP_dom"/>
</dbReference>
<dbReference type="EMBL" id="CP046904">
    <property type="protein sequence ID" value="QGZ38129.1"/>
    <property type="molecule type" value="Genomic_DNA"/>
</dbReference>
<evidence type="ECO:0000313" key="5">
    <source>
        <dbReference type="Proteomes" id="UP000437862"/>
    </source>
</evidence>
<gene>
    <name evidence="2" type="ORF">GO485_03075</name>
    <name evidence="3" type="ORF">IP92_01584</name>
</gene>
<dbReference type="Proteomes" id="UP000315112">
    <property type="component" value="Unassembled WGS sequence"/>
</dbReference>
<protein>
    <submittedName>
        <fullName evidence="2">DUF3391 domain-containing protein</fullName>
    </submittedName>
    <submittedName>
        <fullName evidence="3">HD-GYP domain-containing protein (C-di-GMP phosphodiesterase class II)</fullName>
    </submittedName>
</protein>
<dbReference type="InterPro" id="IPR003607">
    <property type="entry name" value="HD/PDEase_dom"/>
</dbReference>
<dbReference type="Proteomes" id="UP000437862">
    <property type="component" value="Chromosome"/>
</dbReference>
<accession>A0A562Q0Y2</accession>
<dbReference type="PANTHER" id="PTHR43155:SF2">
    <property type="entry name" value="CYCLIC DI-GMP PHOSPHODIESTERASE PA4108"/>
    <property type="match status" value="1"/>
</dbReference>
<evidence type="ECO:0000259" key="1">
    <source>
        <dbReference type="PROSITE" id="PS51832"/>
    </source>
</evidence>
<dbReference type="PANTHER" id="PTHR43155">
    <property type="entry name" value="CYCLIC DI-GMP PHOSPHODIESTERASE PA4108-RELATED"/>
    <property type="match status" value="1"/>
</dbReference>
<dbReference type="Pfam" id="PF13487">
    <property type="entry name" value="HD_5"/>
    <property type="match status" value="1"/>
</dbReference>
<proteinExistence type="predicted"/>
<evidence type="ECO:0000313" key="3">
    <source>
        <dbReference type="EMBL" id="TWI50355.1"/>
    </source>
</evidence>
<reference evidence="3" key="2">
    <citation type="submission" date="2019-07" db="EMBL/GenBank/DDBJ databases">
        <authorList>
            <person name="Whitman W."/>
            <person name="Huntemann M."/>
            <person name="Clum A."/>
            <person name="Pillay M."/>
            <person name="Palaniappan K."/>
            <person name="Varghese N."/>
            <person name="Mikhailova N."/>
            <person name="Stamatis D."/>
            <person name="Reddy T."/>
            <person name="Daum C."/>
            <person name="Shapiro N."/>
            <person name="Ivanova N."/>
            <person name="Kyrpides N."/>
            <person name="Woyke T."/>
        </authorList>
    </citation>
    <scope>NUCLEOTIDE SEQUENCE</scope>
    <source>
        <strain evidence="3">CGMCC 1.10685</strain>
    </source>
</reference>
<name>A0A562Q0Y2_9BURK</name>
<evidence type="ECO:0000313" key="2">
    <source>
        <dbReference type="EMBL" id="QGZ38129.1"/>
    </source>
</evidence>
<reference evidence="2 5" key="3">
    <citation type="submission" date="2019-12" db="EMBL/GenBank/DDBJ databases">
        <title>Draft Genome Sequences of Six Type Strains of the Genus Massilia.</title>
        <authorList>
            <person name="Miess H."/>
            <person name="Frediansyah A."/>
            <person name="Goeker M."/>
            <person name="Gross H."/>
        </authorList>
    </citation>
    <scope>NUCLEOTIDE SEQUENCE [LARGE SCALE GENOMIC DNA]</scope>
    <source>
        <strain evidence="2 5">DSM 26639</strain>
    </source>
</reference>
<organism evidence="3 4">
    <name type="scientific">Pseudoduganella flava</name>
    <dbReference type="NCBI Taxonomy" id="871742"/>
    <lineage>
        <taxon>Bacteria</taxon>
        <taxon>Pseudomonadati</taxon>
        <taxon>Pseudomonadota</taxon>
        <taxon>Betaproteobacteria</taxon>
        <taxon>Burkholderiales</taxon>
        <taxon>Oxalobacteraceae</taxon>
        <taxon>Telluria group</taxon>
        <taxon>Pseudoduganella</taxon>
    </lineage>
</organism>
<dbReference type="Gene3D" id="1.10.3210.10">
    <property type="entry name" value="Hypothetical protein af1432"/>
    <property type="match status" value="1"/>
</dbReference>
<reference evidence="3 4" key="1">
    <citation type="journal article" date="2015" name="Stand. Genomic Sci.">
        <title>Genomic Encyclopedia of Bacterial and Archaeal Type Strains, Phase III: the genomes of soil and plant-associated and newly described type strains.</title>
        <authorList>
            <person name="Whitman W.B."/>
            <person name="Woyke T."/>
            <person name="Klenk H.P."/>
            <person name="Zhou Y."/>
            <person name="Lilburn T.G."/>
            <person name="Beck B.J."/>
            <person name="De Vos P."/>
            <person name="Vandamme P."/>
            <person name="Eisen J.A."/>
            <person name="Garrity G."/>
            <person name="Hugenholtz P."/>
            <person name="Kyrpides N.C."/>
        </authorList>
    </citation>
    <scope>NUCLEOTIDE SEQUENCE [LARGE SCALE GENOMIC DNA]</scope>
    <source>
        <strain evidence="3 4">CGMCC 1.10685</strain>
    </source>
</reference>
<evidence type="ECO:0000313" key="4">
    <source>
        <dbReference type="Proteomes" id="UP000315112"/>
    </source>
</evidence>
<dbReference type="Pfam" id="PF11871">
    <property type="entry name" value="DUF3391"/>
    <property type="match status" value="1"/>
</dbReference>
<dbReference type="AlphaFoldDB" id="A0A562Q0Y2"/>
<dbReference type="CDD" id="cd00077">
    <property type="entry name" value="HDc"/>
    <property type="match status" value="1"/>
</dbReference>
<dbReference type="SUPFAM" id="SSF109604">
    <property type="entry name" value="HD-domain/PDEase-like"/>
    <property type="match status" value="1"/>
</dbReference>
<dbReference type="EMBL" id="VLKW01000002">
    <property type="protein sequence ID" value="TWI50355.1"/>
    <property type="molecule type" value="Genomic_DNA"/>
</dbReference>
<keyword evidence="5" id="KW-1185">Reference proteome</keyword>
<dbReference type="RefSeq" id="WP_145873962.1">
    <property type="nucleotide sequence ID" value="NZ_CP046904.1"/>
</dbReference>